<proteinExistence type="predicted"/>
<protein>
    <submittedName>
        <fullName evidence="1">Uncharacterized protein</fullName>
    </submittedName>
</protein>
<evidence type="ECO:0000313" key="2">
    <source>
        <dbReference type="Proteomes" id="UP000824533"/>
    </source>
</evidence>
<sequence>MRHRDSLFKKTKKYPTDEALKITYKRYRNFCNNLLKKLKNDYDKTALLKAKNNSKLLWDTIKNITHMKKPHESSTQLLSSANPNDSINKINSYFSKIGSDLAQIIISKNILSPCQPPTSSVLKSFVLLPTTESEIDTIIVNSNGIFPDLFKKSVIIPVYKSGDKSHVGNYRPISILPALSKILERLLNNRLTKYLESNNLISTHQFGFRSGKSTDAAVETLTNYITTKLDKKQKVIAIFLDLAKWLLKLDYDSTEALLVLVI</sequence>
<comment type="caution">
    <text evidence="1">The sequence shown here is derived from an EMBL/GenBank/DDBJ whole genome shotgun (WGS) entry which is preliminary data.</text>
</comment>
<keyword evidence="2" id="KW-1185">Reference proteome</keyword>
<reference evidence="1 2" key="1">
    <citation type="journal article" date="2021" name="Front. Genet.">
        <title>Chromosome-Level Genome Assembly Reveals Significant Gene Expansion in the Toll and IMD Signaling Pathways of Dendrolimus kikuchii.</title>
        <authorList>
            <person name="Zhou J."/>
            <person name="Wu P."/>
            <person name="Xiong Z."/>
            <person name="Liu N."/>
            <person name="Zhao N."/>
            <person name="Ji M."/>
            <person name="Qiu Y."/>
            <person name="Yang B."/>
        </authorList>
    </citation>
    <scope>NUCLEOTIDE SEQUENCE [LARGE SCALE GENOMIC DNA]</scope>
    <source>
        <strain evidence="1">Ann1</strain>
    </source>
</reference>
<dbReference type="Proteomes" id="UP000824533">
    <property type="component" value="Linkage Group LG24"/>
</dbReference>
<name>A0ACC1CIZ2_9NEOP</name>
<evidence type="ECO:0000313" key="1">
    <source>
        <dbReference type="EMBL" id="KAJ0171527.1"/>
    </source>
</evidence>
<dbReference type="EMBL" id="CM034410">
    <property type="protein sequence ID" value="KAJ0171527.1"/>
    <property type="molecule type" value="Genomic_DNA"/>
</dbReference>
<accession>A0ACC1CIZ2</accession>
<gene>
    <name evidence="1" type="ORF">K1T71_013077</name>
</gene>
<organism evidence="1 2">
    <name type="scientific">Dendrolimus kikuchii</name>
    <dbReference type="NCBI Taxonomy" id="765133"/>
    <lineage>
        <taxon>Eukaryota</taxon>
        <taxon>Metazoa</taxon>
        <taxon>Ecdysozoa</taxon>
        <taxon>Arthropoda</taxon>
        <taxon>Hexapoda</taxon>
        <taxon>Insecta</taxon>
        <taxon>Pterygota</taxon>
        <taxon>Neoptera</taxon>
        <taxon>Endopterygota</taxon>
        <taxon>Lepidoptera</taxon>
        <taxon>Glossata</taxon>
        <taxon>Ditrysia</taxon>
        <taxon>Bombycoidea</taxon>
        <taxon>Lasiocampidae</taxon>
        <taxon>Dendrolimus</taxon>
    </lineage>
</organism>